<dbReference type="Gramene" id="PRQ18055">
    <property type="protein sequence ID" value="PRQ18055"/>
    <property type="gene ID" value="RchiOBHm_Chr7g0201711"/>
</dbReference>
<sequence length="172" mass="19329">MKRGAKSSRRLYYDDAPNERNQREHSPANSSSEALPNPPHIDARDMLRILVPTLQTSQERIQQAIDDARRQHARPHPNDGVFQFGTPPRAASNIPRTGPHLTPSAHLQPKTYSNSGETEIISTAHYHGDQYAESEGEVCSMTSNKAGTTINEGRVKEEASERDWDEKDGWSW</sequence>
<dbReference type="EMBL" id="PDCK01000045">
    <property type="protein sequence ID" value="PRQ18055.1"/>
    <property type="molecule type" value="Genomic_DNA"/>
</dbReference>
<comment type="caution">
    <text evidence="2">The sequence shown here is derived from an EMBL/GenBank/DDBJ whole genome shotgun (WGS) entry which is preliminary data.</text>
</comment>
<evidence type="ECO:0000313" key="3">
    <source>
        <dbReference type="Proteomes" id="UP000238479"/>
    </source>
</evidence>
<dbReference type="AlphaFoldDB" id="A0A2P6P7Z8"/>
<feature type="region of interest" description="Disordered" evidence="1">
    <location>
        <begin position="143"/>
        <end position="172"/>
    </location>
</feature>
<keyword evidence="3" id="KW-1185">Reference proteome</keyword>
<name>A0A2P6P7Z8_ROSCH</name>
<organism evidence="2 3">
    <name type="scientific">Rosa chinensis</name>
    <name type="common">China rose</name>
    <dbReference type="NCBI Taxonomy" id="74649"/>
    <lineage>
        <taxon>Eukaryota</taxon>
        <taxon>Viridiplantae</taxon>
        <taxon>Streptophyta</taxon>
        <taxon>Embryophyta</taxon>
        <taxon>Tracheophyta</taxon>
        <taxon>Spermatophyta</taxon>
        <taxon>Magnoliopsida</taxon>
        <taxon>eudicotyledons</taxon>
        <taxon>Gunneridae</taxon>
        <taxon>Pentapetalae</taxon>
        <taxon>rosids</taxon>
        <taxon>fabids</taxon>
        <taxon>Rosales</taxon>
        <taxon>Rosaceae</taxon>
        <taxon>Rosoideae</taxon>
        <taxon>Rosoideae incertae sedis</taxon>
        <taxon>Rosa</taxon>
    </lineage>
</organism>
<evidence type="ECO:0000256" key="1">
    <source>
        <dbReference type="SAM" id="MobiDB-lite"/>
    </source>
</evidence>
<proteinExistence type="predicted"/>
<feature type="region of interest" description="Disordered" evidence="1">
    <location>
        <begin position="1"/>
        <end position="44"/>
    </location>
</feature>
<feature type="compositionally biased region" description="Basic and acidic residues" evidence="1">
    <location>
        <begin position="11"/>
        <end position="26"/>
    </location>
</feature>
<reference evidence="2 3" key="1">
    <citation type="journal article" date="2018" name="Nat. Genet.">
        <title>The Rosa genome provides new insights in the design of modern roses.</title>
        <authorList>
            <person name="Bendahmane M."/>
        </authorList>
    </citation>
    <scope>NUCLEOTIDE SEQUENCE [LARGE SCALE GENOMIC DNA]</scope>
    <source>
        <strain evidence="3">cv. Old Blush</strain>
    </source>
</reference>
<evidence type="ECO:0000313" key="2">
    <source>
        <dbReference type="EMBL" id="PRQ18055.1"/>
    </source>
</evidence>
<gene>
    <name evidence="2" type="ORF">RchiOBHm_Chr7g0201711</name>
</gene>
<protein>
    <submittedName>
        <fullName evidence="2">Uncharacterized protein</fullName>
    </submittedName>
</protein>
<feature type="region of interest" description="Disordered" evidence="1">
    <location>
        <begin position="67"/>
        <end position="103"/>
    </location>
</feature>
<dbReference type="Proteomes" id="UP000238479">
    <property type="component" value="Chromosome 7"/>
</dbReference>
<feature type="compositionally biased region" description="Basic and acidic residues" evidence="1">
    <location>
        <begin position="153"/>
        <end position="172"/>
    </location>
</feature>
<accession>A0A2P6P7Z8</accession>